<dbReference type="PROSITE" id="PS01136">
    <property type="entry name" value="UPF0034"/>
    <property type="match status" value="1"/>
</dbReference>
<comment type="function">
    <text evidence="2 12 13">Catalyzes the synthesis of 5,6-dihydrouridine (D), a modified base found in the D-loop of most tRNAs, via the reduction of the C5-C6 double bond in target uridines.</text>
</comment>
<dbReference type="CDD" id="cd02801">
    <property type="entry name" value="DUS_like_FMN"/>
    <property type="match status" value="1"/>
</dbReference>
<feature type="binding site" evidence="15">
    <location>
        <position position="169"/>
    </location>
    <ligand>
        <name>FMN</name>
        <dbReference type="ChEBI" id="CHEBI:58210"/>
    </ligand>
</feature>
<gene>
    <name evidence="12" type="primary">dusB</name>
    <name evidence="17" type="ORF">SAMN04488120_11412</name>
</gene>
<dbReference type="HAMAP" id="MF_02042">
    <property type="entry name" value="DusB_subfam"/>
    <property type="match status" value="1"/>
</dbReference>
<evidence type="ECO:0000256" key="4">
    <source>
        <dbReference type="ARBA" id="ARBA00022630"/>
    </source>
</evidence>
<dbReference type="Pfam" id="PF01207">
    <property type="entry name" value="Dus"/>
    <property type="match status" value="1"/>
</dbReference>
<feature type="binding site" evidence="12">
    <location>
        <begin position="200"/>
        <end position="202"/>
    </location>
    <ligand>
        <name>FMN</name>
        <dbReference type="ChEBI" id="CHEBI:58210"/>
    </ligand>
</feature>
<comment type="similarity">
    <text evidence="13">Belongs to the dus family.</text>
</comment>
<dbReference type="SUPFAM" id="SSF51395">
    <property type="entry name" value="FMN-linked oxidoreductases"/>
    <property type="match status" value="1"/>
</dbReference>
<reference evidence="17 18" key="1">
    <citation type="submission" date="2016-10" db="EMBL/GenBank/DDBJ databases">
        <authorList>
            <person name="de Groot N.N."/>
        </authorList>
    </citation>
    <scope>NUCLEOTIDE SEQUENCE [LARGE SCALE GENOMIC DNA]</scope>
    <source>
        <strain evidence="17 18">DSM 23609</strain>
    </source>
</reference>
<keyword evidence="3 12" id="KW-0820">tRNA-binding</keyword>
<keyword evidence="6 12" id="KW-0819">tRNA processing</keyword>
<evidence type="ECO:0000256" key="7">
    <source>
        <dbReference type="ARBA" id="ARBA00022857"/>
    </source>
</evidence>
<accession>A0A1I2KCV6</accession>
<keyword evidence="18" id="KW-1185">Reference proteome</keyword>
<evidence type="ECO:0000259" key="16">
    <source>
        <dbReference type="Pfam" id="PF01207"/>
    </source>
</evidence>
<dbReference type="GO" id="GO:0000049">
    <property type="term" value="F:tRNA binding"/>
    <property type="evidence" value="ECO:0007669"/>
    <property type="project" value="UniProtKB-UniRule"/>
</dbReference>
<dbReference type="Gene3D" id="1.10.1200.80">
    <property type="entry name" value="Putative flavin oxidoreducatase, domain 2"/>
    <property type="match status" value="1"/>
</dbReference>
<dbReference type="EMBL" id="FOOC01000014">
    <property type="protein sequence ID" value="SFF62776.1"/>
    <property type="molecule type" value="Genomic_DNA"/>
</dbReference>
<comment type="similarity">
    <text evidence="12">Belongs to the Dus family. DusB subfamily.</text>
</comment>
<evidence type="ECO:0000256" key="15">
    <source>
        <dbReference type="PIRSR" id="PIRSR006621-2"/>
    </source>
</evidence>
<organism evidence="17 18">
    <name type="scientific">Fontimonas thermophila</name>
    <dbReference type="NCBI Taxonomy" id="1076937"/>
    <lineage>
        <taxon>Bacteria</taxon>
        <taxon>Pseudomonadati</taxon>
        <taxon>Pseudomonadota</taxon>
        <taxon>Gammaproteobacteria</taxon>
        <taxon>Nevskiales</taxon>
        <taxon>Nevskiaceae</taxon>
        <taxon>Fontimonas</taxon>
    </lineage>
</organism>
<comment type="catalytic activity">
    <reaction evidence="10 12">
        <text>a 5,6-dihydrouridine in tRNA + NADP(+) = a uridine in tRNA + NADPH + H(+)</text>
        <dbReference type="Rhea" id="RHEA:23624"/>
        <dbReference type="Rhea" id="RHEA-COMP:13339"/>
        <dbReference type="Rhea" id="RHEA-COMP:13887"/>
        <dbReference type="ChEBI" id="CHEBI:15378"/>
        <dbReference type="ChEBI" id="CHEBI:57783"/>
        <dbReference type="ChEBI" id="CHEBI:58349"/>
        <dbReference type="ChEBI" id="CHEBI:65315"/>
        <dbReference type="ChEBI" id="CHEBI:74443"/>
    </reaction>
</comment>
<evidence type="ECO:0000256" key="10">
    <source>
        <dbReference type="ARBA" id="ARBA00048205"/>
    </source>
</evidence>
<dbReference type="Gene3D" id="3.20.20.70">
    <property type="entry name" value="Aldolase class I"/>
    <property type="match status" value="1"/>
</dbReference>
<keyword evidence="9 12" id="KW-0560">Oxidoreductase</keyword>
<dbReference type="NCBIfam" id="TIGR00737">
    <property type="entry name" value="nifR3_yhdG"/>
    <property type="match status" value="1"/>
</dbReference>
<comment type="catalytic activity">
    <reaction evidence="11 12">
        <text>a 5,6-dihydrouridine in tRNA + NAD(+) = a uridine in tRNA + NADH + H(+)</text>
        <dbReference type="Rhea" id="RHEA:54452"/>
        <dbReference type="Rhea" id="RHEA-COMP:13339"/>
        <dbReference type="Rhea" id="RHEA-COMP:13887"/>
        <dbReference type="ChEBI" id="CHEBI:15378"/>
        <dbReference type="ChEBI" id="CHEBI:57540"/>
        <dbReference type="ChEBI" id="CHEBI:57945"/>
        <dbReference type="ChEBI" id="CHEBI:65315"/>
        <dbReference type="ChEBI" id="CHEBI:74443"/>
    </reaction>
</comment>
<dbReference type="GO" id="GO:0050660">
    <property type="term" value="F:flavin adenine dinucleotide binding"/>
    <property type="evidence" value="ECO:0007669"/>
    <property type="project" value="InterPro"/>
</dbReference>
<keyword evidence="15" id="KW-0547">Nucleotide-binding</keyword>
<dbReference type="InterPro" id="IPR035587">
    <property type="entry name" value="DUS-like_FMN-bd"/>
</dbReference>
<keyword evidence="5 12" id="KW-0288">FMN</keyword>
<dbReference type="AlphaFoldDB" id="A0A1I2KCV6"/>
<comment type="cofactor">
    <cofactor evidence="1 12 13 15">
        <name>FMN</name>
        <dbReference type="ChEBI" id="CHEBI:58210"/>
    </cofactor>
</comment>
<evidence type="ECO:0000256" key="1">
    <source>
        <dbReference type="ARBA" id="ARBA00001917"/>
    </source>
</evidence>
<evidence type="ECO:0000256" key="12">
    <source>
        <dbReference type="HAMAP-Rule" id="MF_02042"/>
    </source>
</evidence>
<evidence type="ECO:0000256" key="8">
    <source>
        <dbReference type="ARBA" id="ARBA00022884"/>
    </source>
</evidence>
<evidence type="ECO:0000256" key="14">
    <source>
        <dbReference type="PIRSR" id="PIRSR006621-1"/>
    </source>
</evidence>
<feature type="domain" description="DUS-like FMN-binding" evidence="16">
    <location>
        <begin position="14"/>
        <end position="314"/>
    </location>
</feature>
<evidence type="ECO:0000313" key="17">
    <source>
        <dbReference type="EMBL" id="SFF62776.1"/>
    </source>
</evidence>
<keyword evidence="8 12" id="KW-0694">RNA-binding</keyword>
<dbReference type="GO" id="GO:0017150">
    <property type="term" value="F:tRNA dihydrouridine synthase activity"/>
    <property type="evidence" value="ECO:0007669"/>
    <property type="project" value="UniProtKB-UniRule"/>
</dbReference>
<feature type="binding site" evidence="12 15">
    <location>
        <begin position="16"/>
        <end position="18"/>
    </location>
    <ligand>
        <name>FMN</name>
        <dbReference type="ChEBI" id="CHEBI:58210"/>
    </ligand>
</feature>
<dbReference type="Proteomes" id="UP000199771">
    <property type="component" value="Unassembled WGS sequence"/>
</dbReference>
<evidence type="ECO:0000256" key="6">
    <source>
        <dbReference type="ARBA" id="ARBA00022694"/>
    </source>
</evidence>
<name>A0A1I2KCV6_9GAMM</name>
<evidence type="ECO:0000256" key="13">
    <source>
        <dbReference type="PIRNR" id="PIRNR006621"/>
    </source>
</evidence>
<dbReference type="RefSeq" id="WP_091535248.1">
    <property type="nucleotide sequence ID" value="NZ_FOOC01000014.1"/>
</dbReference>
<dbReference type="InterPro" id="IPR032887">
    <property type="entry name" value="DusB"/>
</dbReference>
<feature type="binding site" evidence="12 15">
    <location>
        <position position="70"/>
    </location>
    <ligand>
        <name>FMN</name>
        <dbReference type="ChEBI" id="CHEBI:58210"/>
    </ligand>
</feature>
<dbReference type="InterPro" id="IPR004652">
    <property type="entry name" value="DusB-like"/>
</dbReference>
<evidence type="ECO:0000256" key="5">
    <source>
        <dbReference type="ARBA" id="ARBA00022643"/>
    </source>
</evidence>
<dbReference type="OrthoDB" id="9764501at2"/>
<sequence>MRIGPYLVDPPLVLAPMAGVTDRPFRQLCRRLGAGLAVSEMTTSDARLWHTDKSRLRRDHAGEAGPIAVQIAGYDPRQMAEAARFNVAHGAQIIDINMGCPAKKVCRVDAGSALLRDEGLVARICAAVVAAVDVPVTLKIRTGYTRAQRNGVAIARIAEDCGIQALAVHGRTREDHFRGSAEYDTIAAIKQAVRIPVIANGDIDSPQKARDVRAATGADALMVGRAAQGRPWLFREIAHFLATGQHLAPPAPEEIRRWLLEHLDALYAFYGEDRGVRVARKHIQWYCQDHPGSAEFWQRVNRLTDAAAQRRAVAEFLVETFVAQAA</sequence>
<evidence type="ECO:0000256" key="9">
    <source>
        <dbReference type="ARBA" id="ARBA00023002"/>
    </source>
</evidence>
<keyword evidence="4 12" id="KW-0285">Flavoprotein</keyword>
<dbReference type="InterPro" id="IPR024036">
    <property type="entry name" value="tRNA-dHydroUridine_Synthase_C"/>
</dbReference>
<dbReference type="InterPro" id="IPR013785">
    <property type="entry name" value="Aldolase_TIM"/>
</dbReference>
<dbReference type="STRING" id="1076937.SAMN04488120_11412"/>
<dbReference type="InterPro" id="IPR001269">
    <property type="entry name" value="DUS_fam"/>
</dbReference>
<proteinExistence type="inferred from homology"/>
<evidence type="ECO:0000256" key="3">
    <source>
        <dbReference type="ARBA" id="ARBA00022555"/>
    </source>
</evidence>
<keyword evidence="7 12" id="KW-0521">NADP</keyword>
<dbReference type="InterPro" id="IPR018517">
    <property type="entry name" value="tRNA_hU_synthase_CS"/>
</dbReference>
<evidence type="ECO:0000313" key="18">
    <source>
        <dbReference type="Proteomes" id="UP000199771"/>
    </source>
</evidence>
<feature type="binding site" evidence="12 15">
    <location>
        <position position="139"/>
    </location>
    <ligand>
        <name>FMN</name>
        <dbReference type="ChEBI" id="CHEBI:58210"/>
    </ligand>
</feature>
<evidence type="ECO:0000256" key="2">
    <source>
        <dbReference type="ARBA" id="ARBA00002790"/>
    </source>
</evidence>
<dbReference type="PANTHER" id="PTHR45846">
    <property type="entry name" value="TRNA-DIHYDROURIDINE(47) SYNTHASE [NAD(P)(+)]-LIKE"/>
    <property type="match status" value="1"/>
</dbReference>
<feature type="binding site" evidence="12 15">
    <location>
        <begin position="224"/>
        <end position="225"/>
    </location>
    <ligand>
        <name>FMN</name>
        <dbReference type="ChEBI" id="CHEBI:58210"/>
    </ligand>
</feature>
<dbReference type="GO" id="GO:0010181">
    <property type="term" value="F:FMN binding"/>
    <property type="evidence" value="ECO:0007669"/>
    <property type="project" value="UniProtKB-UniRule"/>
</dbReference>
<feature type="active site" description="Proton donor" evidence="12 14">
    <location>
        <position position="100"/>
    </location>
</feature>
<dbReference type="EC" id="1.3.1.-" evidence="12"/>
<protein>
    <recommendedName>
        <fullName evidence="12">tRNA-dihydrouridine synthase B</fullName>
        <ecNumber evidence="12">1.3.1.-</ecNumber>
    </recommendedName>
</protein>
<dbReference type="PANTHER" id="PTHR45846:SF1">
    <property type="entry name" value="TRNA-DIHYDROURIDINE(47) SYNTHASE [NAD(P)(+)]-LIKE"/>
    <property type="match status" value="1"/>
</dbReference>
<dbReference type="PIRSF" id="PIRSF006621">
    <property type="entry name" value="Dus"/>
    <property type="match status" value="1"/>
</dbReference>
<evidence type="ECO:0000256" key="11">
    <source>
        <dbReference type="ARBA" id="ARBA00048802"/>
    </source>
</evidence>